<keyword evidence="1 5" id="KW-0489">Methyltransferase</keyword>
<dbReference type="GO" id="GO:0003886">
    <property type="term" value="F:DNA (cytosine-5-)-methyltransferase activity"/>
    <property type="evidence" value="ECO:0007669"/>
    <property type="project" value="UniProtKB-EC"/>
</dbReference>
<dbReference type="Pfam" id="PF00145">
    <property type="entry name" value="DNA_methylase"/>
    <property type="match status" value="1"/>
</dbReference>
<dbReference type="NCBIfam" id="TIGR00675">
    <property type="entry name" value="dcm"/>
    <property type="match status" value="1"/>
</dbReference>
<keyword evidence="3 5" id="KW-0949">S-adenosyl-L-methionine</keyword>
<dbReference type="InterPro" id="IPR001525">
    <property type="entry name" value="C5_MeTfrase"/>
</dbReference>
<comment type="caution">
    <text evidence="8">The sequence shown here is derived from an EMBL/GenBank/DDBJ whole genome shotgun (WGS) entry which is preliminary data.</text>
</comment>
<dbReference type="InterPro" id="IPR029063">
    <property type="entry name" value="SAM-dependent_MTases_sf"/>
</dbReference>
<evidence type="ECO:0000313" key="8">
    <source>
        <dbReference type="EMBL" id="RSL29918.1"/>
    </source>
</evidence>
<dbReference type="InterPro" id="IPR050390">
    <property type="entry name" value="C5-Methyltransferase"/>
</dbReference>
<evidence type="ECO:0000313" key="9">
    <source>
        <dbReference type="Proteomes" id="UP000275076"/>
    </source>
</evidence>
<feature type="active site" evidence="5">
    <location>
        <position position="85"/>
    </location>
</feature>
<dbReference type="GO" id="GO:0044027">
    <property type="term" value="P:negative regulation of gene expression via chromosomal CpG island methylation"/>
    <property type="evidence" value="ECO:0007669"/>
    <property type="project" value="TreeGrafter"/>
</dbReference>
<organism evidence="8 9">
    <name type="scientific">Salibacterium salarium</name>
    <dbReference type="NCBI Taxonomy" id="284579"/>
    <lineage>
        <taxon>Bacteria</taxon>
        <taxon>Bacillati</taxon>
        <taxon>Bacillota</taxon>
        <taxon>Bacilli</taxon>
        <taxon>Bacillales</taxon>
        <taxon>Bacillaceae</taxon>
    </lineage>
</organism>
<evidence type="ECO:0000256" key="6">
    <source>
        <dbReference type="RuleBase" id="RU000416"/>
    </source>
</evidence>
<dbReference type="Gene3D" id="3.40.50.150">
    <property type="entry name" value="Vaccinia Virus protein VP39"/>
    <property type="match status" value="1"/>
</dbReference>
<evidence type="ECO:0000256" key="5">
    <source>
        <dbReference type="PROSITE-ProRule" id="PRU01016"/>
    </source>
</evidence>
<keyword evidence="9" id="KW-1185">Reference proteome</keyword>
<proteinExistence type="inferred from homology"/>
<sequence length="478" mass="54685">MGTLKVLDLFAGGGGFSTGFLNAECADYTFEIVKAVELDPNASETLRQHLGEEKVIEGDITSPEVKEEIFKNCKDVDVVIGGPPCQTFSLAGPARSGTKEMREKLKHDPRNTLYKHFLDIVESIQPAYVVFENVEGMLSKKAEMTDGISAKQSQVIELICDELEAMGYNVGLEDSLNRFQVLNAANYGTPQIRRRIIILANRYGHENPIPIQTQQPENYKTLRDSIYYLPVRLPFISKRSIDNLKKMEIVYNHYESLLGEFLDCIEGLASDAQEPIMHERLNQLRAELKKEFEKIRGSSEPNRDKLLTFIQKYNDLLSHLEINQLSEDITITTHQSRTHNLRDIIIFVMTKQGSNSARFMNEQHDDYHELLSDLYPYSREKHKDTYVKHSWDRPSNTILAHMEKDGLKFIHPEQPRTFTPYEAQLLQSFPGDFTFFGGRNAQYKQIGNAVPPILAQAIGQSILEKYVSISKKKLFKQM</sequence>
<dbReference type="InterPro" id="IPR031303">
    <property type="entry name" value="C5_meth_CS"/>
</dbReference>
<accession>A0A428MUW0</accession>
<evidence type="ECO:0000256" key="1">
    <source>
        <dbReference type="ARBA" id="ARBA00022603"/>
    </source>
</evidence>
<comment type="similarity">
    <text evidence="5 6">Belongs to the class I-like SAM-binding methyltransferase superfamily. C5-methyltransferase family.</text>
</comment>
<dbReference type="GO" id="GO:0009307">
    <property type="term" value="P:DNA restriction-modification system"/>
    <property type="evidence" value="ECO:0007669"/>
    <property type="project" value="UniProtKB-KW"/>
</dbReference>
<dbReference type="SUPFAM" id="SSF53335">
    <property type="entry name" value="S-adenosyl-L-methionine-dependent methyltransferases"/>
    <property type="match status" value="1"/>
</dbReference>
<evidence type="ECO:0000256" key="7">
    <source>
        <dbReference type="RuleBase" id="RU000417"/>
    </source>
</evidence>
<dbReference type="PROSITE" id="PS00095">
    <property type="entry name" value="C5_MTASE_2"/>
    <property type="match status" value="1"/>
</dbReference>
<dbReference type="Proteomes" id="UP000275076">
    <property type="component" value="Unassembled WGS sequence"/>
</dbReference>
<dbReference type="GO" id="GO:0003677">
    <property type="term" value="F:DNA binding"/>
    <property type="evidence" value="ECO:0007669"/>
    <property type="project" value="TreeGrafter"/>
</dbReference>
<dbReference type="Gene3D" id="3.90.120.10">
    <property type="entry name" value="DNA Methylase, subunit A, domain 2"/>
    <property type="match status" value="1"/>
</dbReference>
<dbReference type="InterPro" id="IPR018117">
    <property type="entry name" value="C5_DNA_meth_AS"/>
</dbReference>
<evidence type="ECO:0000256" key="3">
    <source>
        <dbReference type="ARBA" id="ARBA00022691"/>
    </source>
</evidence>
<name>A0A428MUW0_9BACI</name>
<gene>
    <name evidence="8" type="ORF">D7Z54_28695</name>
</gene>
<comment type="catalytic activity">
    <reaction evidence="7">
        <text>a 2'-deoxycytidine in DNA + S-adenosyl-L-methionine = a 5-methyl-2'-deoxycytidine in DNA + S-adenosyl-L-homocysteine + H(+)</text>
        <dbReference type="Rhea" id="RHEA:13681"/>
        <dbReference type="Rhea" id="RHEA-COMP:11369"/>
        <dbReference type="Rhea" id="RHEA-COMP:11370"/>
        <dbReference type="ChEBI" id="CHEBI:15378"/>
        <dbReference type="ChEBI" id="CHEBI:57856"/>
        <dbReference type="ChEBI" id="CHEBI:59789"/>
        <dbReference type="ChEBI" id="CHEBI:85452"/>
        <dbReference type="ChEBI" id="CHEBI:85454"/>
        <dbReference type="EC" id="2.1.1.37"/>
    </reaction>
</comment>
<dbReference type="GO" id="GO:0032259">
    <property type="term" value="P:methylation"/>
    <property type="evidence" value="ECO:0007669"/>
    <property type="project" value="UniProtKB-KW"/>
</dbReference>
<dbReference type="PROSITE" id="PS51679">
    <property type="entry name" value="SAM_MT_C5"/>
    <property type="match status" value="1"/>
</dbReference>
<keyword evidence="2 5" id="KW-0808">Transferase</keyword>
<keyword evidence="4" id="KW-0680">Restriction system</keyword>
<dbReference type="PANTHER" id="PTHR10629:SF52">
    <property type="entry name" value="DNA (CYTOSINE-5)-METHYLTRANSFERASE 1"/>
    <property type="match status" value="1"/>
</dbReference>
<protein>
    <recommendedName>
        <fullName evidence="7">Cytosine-specific methyltransferase</fullName>
        <ecNumber evidence="7">2.1.1.37</ecNumber>
    </recommendedName>
</protein>
<dbReference type="OrthoDB" id="9813719at2"/>
<dbReference type="PROSITE" id="PS00094">
    <property type="entry name" value="C5_MTASE_1"/>
    <property type="match status" value="1"/>
</dbReference>
<evidence type="ECO:0000256" key="2">
    <source>
        <dbReference type="ARBA" id="ARBA00022679"/>
    </source>
</evidence>
<dbReference type="EC" id="2.1.1.37" evidence="7"/>
<dbReference type="RefSeq" id="WP_125561623.1">
    <property type="nucleotide sequence ID" value="NZ_RBVX01000047.1"/>
</dbReference>
<dbReference type="EMBL" id="RBVX01000047">
    <property type="protein sequence ID" value="RSL29918.1"/>
    <property type="molecule type" value="Genomic_DNA"/>
</dbReference>
<dbReference type="PRINTS" id="PR00105">
    <property type="entry name" value="C5METTRFRASE"/>
</dbReference>
<dbReference type="AlphaFoldDB" id="A0A428MUW0"/>
<evidence type="ECO:0000256" key="4">
    <source>
        <dbReference type="ARBA" id="ARBA00022747"/>
    </source>
</evidence>
<dbReference type="PANTHER" id="PTHR10629">
    <property type="entry name" value="CYTOSINE-SPECIFIC METHYLTRANSFERASE"/>
    <property type="match status" value="1"/>
</dbReference>
<reference evidence="8 9" key="1">
    <citation type="submission" date="2018-10" db="EMBL/GenBank/DDBJ databases">
        <title>Draft genome sequence of Bacillus salarius IM0101, isolated from a hypersaline soil in Inner Mongolia, China.</title>
        <authorList>
            <person name="Yamprayoonswat W."/>
            <person name="Boonvisut S."/>
            <person name="Jumpathong W."/>
            <person name="Sittihan S."/>
            <person name="Ruangsuj P."/>
            <person name="Wanthongcharoen S."/>
            <person name="Thongpramul N."/>
            <person name="Pimmason S."/>
            <person name="Yu B."/>
            <person name="Yasawong M."/>
        </authorList>
    </citation>
    <scope>NUCLEOTIDE SEQUENCE [LARGE SCALE GENOMIC DNA]</scope>
    <source>
        <strain evidence="8 9">IM0101</strain>
    </source>
</reference>